<comment type="cofactor">
    <cofactor evidence="2">
        <name>pantetheine 4'-phosphate</name>
        <dbReference type="ChEBI" id="CHEBI:47942"/>
    </cofactor>
</comment>
<dbReference type="Gene3D" id="3.40.50.720">
    <property type="entry name" value="NAD(P)-binding Rossmann-like Domain"/>
    <property type="match status" value="1"/>
</dbReference>
<comment type="catalytic activity">
    <reaction evidence="11">
        <text>17-(4-hydroxyphenyl)heptadecanoyl-[(phenol)carboxyphthiodiolenone synthase] + 2 (S)-methylmalonyl-CoA + 3 malonyl-CoA + 5 NADPH + 10 H(+) = C35-(phenol)carboxyphthiodiolenone-[(phenol)carboxyphthiodiolenone synthase] + 5 CO2 + 5 NADP(+) + 5 CoA + 2 H2O</text>
        <dbReference type="Rhea" id="RHEA:57756"/>
        <dbReference type="Rhea" id="RHEA-COMP:14272"/>
        <dbReference type="Rhea" id="RHEA-COMP:14989"/>
        <dbReference type="ChEBI" id="CHEBI:15377"/>
        <dbReference type="ChEBI" id="CHEBI:15378"/>
        <dbReference type="ChEBI" id="CHEBI:16526"/>
        <dbReference type="ChEBI" id="CHEBI:57287"/>
        <dbReference type="ChEBI" id="CHEBI:57327"/>
        <dbReference type="ChEBI" id="CHEBI:57384"/>
        <dbReference type="ChEBI" id="CHEBI:57783"/>
        <dbReference type="ChEBI" id="CHEBI:58349"/>
        <dbReference type="ChEBI" id="CHEBI:133300"/>
        <dbReference type="ChEBI" id="CHEBI:142259"/>
        <dbReference type="EC" id="2.3.1.292"/>
    </reaction>
</comment>
<evidence type="ECO:0000256" key="14">
    <source>
        <dbReference type="ARBA" id="ARBA00052745"/>
    </source>
</evidence>
<dbReference type="RefSeq" id="WP_183722158.1">
    <property type="nucleotide sequence ID" value="NZ_JACHGO010000010.1"/>
</dbReference>
<dbReference type="PANTHER" id="PTHR43775">
    <property type="entry name" value="FATTY ACID SYNTHASE"/>
    <property type="match status" value="1"/>
</dbReference>
<keyword evidence="9" id="KW-0443">Lipid metabolism</keyword>
<dbReference type="Pfam" id="PF21394">
    <property type="entry name" value="Beta-ketacyl_N"/>
    <property type="match status" value="1"/>
</dbReference>
<evidence type="ECO:0000256" key="10">
    <source>
        <dbReference type="ARBA" id="ARBA00023268"/>
    </source>
</evidence>
<dbReference type="SMART" id="SM00825">
    <property type="entry name" value="PKS_KS"/>
    <property type="match status" value="1"/>
</dbReference>
<dbReference type="InterPro" id="IPR016039">
    <property type="entry name" value="Thiolase-like"/>
</dbReference>
<dbReference type="InterPro" id="IPR001227">
    <property type="entry name" value="Ac_transferase_dom_sf"/>
</dbReference>
<keyword evidence="3" id="KW-0596">Phosphopantetheine</keyword>
<keyword evidence="8" id="KW-0560">Oxidoreductase</keyword>
<gene>
    <name evidence="24" type="ORF">HNQ38_002791</name>
</gene>
<dbReference type="Pfam" id="PF00698">
    <property type="entry name" value="Acyl_transf_1"/>
    <property type="match status" value="1"/>
</dbReference>
<dbReference type="SMART" id="SM00827">
    <property type="entry name" value="PKS_AT"/>
    <property type="match status" value="1"/>
</dbReference>
<dbReference type="InterPro" id="IPR014043">
    <property type="entry name" value="Acyl_transferase_dom"/>
</dbReference>
<dbReference type="Gene3D" id="3.40.366.10">
    <property type="entry name" value="Malonyl-Coenzyme A Acyl Carrier Protein, domain 2"/>
    <property type="match status" value="2"/>
</dbReference>
<accession>A0A7W8C4P1</accession>
<keyword evidence="7" id="KW-0521">NADP</keyword>
<dbReference type="SUPFAM" id="SSF47336">
    <property type="entry name" value="ACP-like"/>
    <property type="match status" value="1"/>
</dbReference>
<evidence type="ECO:0000256" key="17">
    <source>
        <dbReference type="ARBA" id="ARBA00073623"/>
    </source>
</evidence>
<dbReference type="GO" id="GO:0006633">
    <property type="term" value="P:fatty acid biosynthetic process"/>
    <property type="evidence" value="ECO:0007669"/>
    <property type="project" value="TreeGrafter"/>
</dbReference>
<dbReference type="InterPro" id="IPR014031">
    <property type="entry name" value="Ketoacyl_synth_C"/>
</dbReference>
<dbReference type="GO" id="GO:0016491">
    <property type="term" value="F:oxidoreductase activity"/>
    <property type="evidence" value="ECO:0007669"/>
    <property type="project" value="UniProtKB-KW"/>
</dbReference>
<comment type="function">
    <text evidence="15">Part of the PpsABCDE complex involved in the biosynthesis of the lipid core common to phthiocerols and phenolphthiocerols by successive additions of malonyl-CoA or methylmalonyl-CoA extender units. PpsA can accept as substrate the activated forms of either icosanoyl (C20), docosanoyl (C22) or lignoceroyl (C24) groups from FadD26, or a (4-hydroxyphenyl)-C17 or (4-hydroxyphenyl)-C19 fatty acyl from FadD29. PpsA initiates the biosynthesis and extends its substrate using a malonyl-CoA extender unit. The PpsB and PpsC proteins add the second and third malonyl-CoA extender units. PpsD adds an (R)-methylmalonyl unit and PpsE adds a second (R)-methylmalonyl unit. The incorporation of the methylmalonyl units results in formation of two branched methyl groups in the elongated product.</text>
</comment>
<dbReference type="InterPro" id="IPR036291">
    <property type="entry name" value="NAD(P)-bd_dom_sf"/>
</dbReference>
<evidence type="ECO:0000256" key="4">
    <source>
        <dbReference type="ARBA" id="ARBA00022553"/>
    </source>
</evidence>
<dbReference type="InterPro" id="IPR020841">
    <property type="entry name" value="PKS_Beta-ketoAc_synthase_dom"/>
</dbReference>
<dbReference type="FunFam" id="3.40.47.10:FF:000042">
    <property type="entry name" value="Polyketide synthase Pks13"/>
    <property type="match status" value="1"/>
</dbReference>
<dbReference type="InterPro" id="IPR020806">
    <property type="entry name" value="PKS_PP-bd"/>
</dbReference>
<dbReference type="GO" id="GO:0034081">
    <property type="term" value="C:polyketide synthase complex"/>
    <property type="evidence" value="ECO:0007669"/>
    <property type="project" value="UniProtKB-ARBA"/>
</dbReference>
<dbReference type="InterPro" id="IPR050091">
    <property type="entry name" value="PKS_NRPS_Biosynth_Enz"/>
</dbReference>
<dbReference type="Pfam" id="PF22621">
    <property type="entry name" value="CurL-like_PKS_C"/>
    <property type="match status" value="1"/>
</dbReference>
<evidence type="ECO:0000259" key="23">
    <source>
        <dbReference type="PROSITE" id="PS52004"/>
    </source>
</evidence>
<feature type="domain" description="Carrier" evidence="22">
    <location>
        <begin position="1337"/>
        <end position="1412"/>
    </location>
</feature>
<dbReference type="InterPro" id="IPR013968">
    <property type="entry name" value="PKS_KR"/>
</dbReference>
<dbReference type="GO" id="GO:0004312">
    <property type="term" value="F:fatty acid synthase activity"/>
    <property type="evidence" value="ECO:0007669"/>
    <property type="project" value="TreeGrafter"/>
</dbReference>
<evidence type="ECO:0000256" key="15">
    <source>
        <dbReference type="ARBA" id="ARBA00058455"/>
    </source>
</evidence>
<keyword evidence="10" id="KW-0511">Multifunctional enzyme</keyword>
<dbReference type="InterPro" id="IPR014030">
    <property type="entry name" value="Ketoacyl_synth_N"/>
</dbReference>
<comment type="catalytic activity">
    <reaction evidence="14">
        <text>icosanoyl-[(phenol)carboxyphthiodiolenone synthase] + 2 (S)-methylmalonyl-CoA + 3 malonyl-CoA + 5 NADPH + 10 H(+) = C32-carboxyphthiodiolenone-[(phenol)carboxyphthiodiolenone synthase] + 5 CO2 + 5 NADP(+) + 5 CoA + 2 H2O</text>
        <dbReference type="Rhea" id="RHEA:57748"/>
        <dbReference type="Rhea" id="RHEA-COMP:14985"/>
        <dbReference type="Rhea" id="RHEA-COMP:14986"/>
        <dbReference type="ChEBI" id="CHEBI:15377"/>
        <dbReference type="ChEBI" id="CHEBI:15378"/>
        <dbReference type="ChEBI" id="CHEBI:16526"/>
        <dbReference type="ChEBI" id="CHEBI:57287"/>
        <dbReference type="ChEBI" id="CHEBI:57327"/>
        <dbReference type="ChEBI" id="CHEBI:57384"/>
        <dbReference type="ChEBI" id="CHEBI:57783"/>
        <dbReference type="ChEBI" id="CHEBI:58349"/>
        <dbReference type="ChEBI" id="CHEBI:87848"/>
        <dbReference type="ChEBI" id="CHEBI:142236"/>
        <dbReference type="EC" id="2.3.1.292"/>
    </reaction>
</comment>
<evidence type="ECO:0000256" key="12">
    <source>
        <dbReference type="ARBA" id="ARBA00051971"/>
    </source>
</evidence>
<evidence type="ECO:0000256" key="7">
    <source>
        <dbReference type="ARBA" id="ARBA00022857"/>
    </source>
</evidence>
<comment type="cofactor">
    <cofactor evidence="1">
        <name>NADP(+)</name>
        <dbReference type="ChEBI" id="CHEBI:58349"/>
    </cofactor>
</comment>
<dbReference type="FunFam" id="1.10.1200.10:FF:000005">
    <property type="entry name" value="Nonribosomal peptide synthetase 1"/>
    <property type="match status" value="1"/>
</dbReference>
<evidence type="ECO:0000259" key="22">
    <source>
        <dbReference type="PROSITE" id="PS50075"/>
    </source>
</evidence>
<dbReference type="InterPro" id="IPR049490">
    <property type="entry name" value="C883_1060-like_KR_N"/>
</dbReference>
<dbReference type="SUPFAM" id="SSF52151">
    <property type="entry name" value="FabD/lysophospholipase-like"/>
    <property type="match status" value="1"/>
</dbReference>
<dbReference type="CDD" id="cd08953">
    <property type="entry name" value="KR_2_SDR_x"/>
    <property type="match status" value="1"/>
</dbReference>
<evidence type="ECO:0000256" key="6">
    <source>
        <dbReference type="ARBA" id="ARBA00022832"/>
    </source>
</evidence>
<evidence type="ECO:0000256" key="18">
    <source>
        <dbReference type="ARBA" id="ARBA00075053"/>
    </source>
</evidence>
<dbReference type="Gene3D" id="3.40.47.10">
    <property type="match status" value="1"/>
</dbReference>
<evidence type="ECO:0000313" key="24">
    <source>
        <dbReference type="EMBL" id="MBB5144673.1"/>
    </source>
</evidence>
<dbReference type="PROSITE" id="PS52004">
    <property type="entry name" value="KS3_2"/>
    <property type="match status" value="1"/>
</dbReference>
<dbReference type="Pfam" id="PF00550">
    <property type="entry name" value="PP-binding"/>
    <property type="match status" value="1"/>
</dbReference>
<feature type="region of interest" description="Disordered" evidence="21">
    <location>
        <begin position="1309"/>
        <end position="1329"/>
    </location>
</feature>
<dbReference type="CDD" id="cd00833">
    <property type="entry name" value="PKS"/>
    <property type="match status" value="1"/>
</dbReference>
<dbReference type="SMART" id="SM00823">
    <property type="entry name" value="PKS_PP"/>
    <property type="match status" value="1"/>
</dbReference>
<organism evidence="24 25">
    <name type="scientific">Desulfovibrio intestinalis</name>
    <dbReference type="NCBI Taxonomy" id="58621"/>
    <lineage>
        <taxon>Bacteria</taxon>
        <taxon>Pseudomonadati</taxon>
        <taxon>Thermodesulfobacteriota</taxon>
        <taxon>Desulfovibrionia</taxon>
        <taxon>Desulfovibrionales</taxon>
        <taxon>Desulfovibrionaceae</taxon>
        <taxon>Desulfovibrio</taxon>
    </lineage>
</organism>
<sequence>MEADKLSIAIVGMAGRFPGAENVDTFWNNLQQGKDAVRFFSTDELEPFVPRAILDAPNFLKAGYVLDDVDMFDADFFGISQREAGYMDPQHRLFLECAWEAMESAGYVPGKMTIPVGVYASAAISTYLMRLGSEFLPWAPTSFFDVLLGNDKDYLATRVCYKLGLTGPGVMVQSACSSSLVAVSMACQGLLEYQTDMALAGGICLTIPQKHGYLCVDGDGFLSPDAKCRAFDAGASGTVQGNGVGVVVLKRLEDALAQGDSIHAVIRGFAINNDGSDKAGFTAPSLAGQRNVIREAMAMADVQAEDISYIETHGTGTALGDPLEISALTDAFGKTGTSQYCPIGSVKTNIGHLNTAAGVASLIKVALSLRHEQIPPSLHFERPNPAINFAQSPFYVNTRLQPWEPANSKRIAGISSFGFGGTNVHMIVEEAPVRQKGGNGHPWHILPLSARSESALAASIKNLRTHLAETKELALGDVAHTLQMGRKEFPYRAVVSCRDISDAIDQLDGSCPICGPAPEAGPAMFFLLPGQGACPGMTASLYKQEGVFRQIIDQCARIMQPLLGADICEAMTAGTESREEFHAVPTLCAVQIALAKLWQAQGIVPAMLMGQGAGLYAGAALAGILSLEEALLLAVANDLERRGQSLAGIEGKLQAIAPRMPQIPLLSPVTGNWITAAEASSLNYWLSPEHHEVDLLNGLTAALQKFSGVVLEIGVSNQLFREKVAAQTATPMIAGLPGMGDAEPEDAFMTRSLGELWRAGASVDWTCLNPEGTGRRVPLPTYPFERKRFFLDRPLESAAHAEPSVKTENKDTAGWFYAPTWKRQSFLGEPRNISALDRHTWLVFMNDGEHGKIIDRLLRQMNQDVIQVWKGDAFARLDQNSFSIRPAHLEDYASLFTLLAKENCRAEYFLHLWNVDTLTSQHIEPLREHAYDSLICLVRALDDSAWSGQQLRLGVLSTNAHSVLGDEEIVPEKALLLGPCLVAPQEFPDLACLAVDLPEKADPASAELHLKNILADLLSLQPKEDTKILAYRGKSRWERHFQPVHLKPQAHGPRLRHGGVYLISGGFGGLGSVMAEFLAREYQARLVLVGRSPLPEKEQWEAVAQRASDTQQSSRAKQLLALEKNGAQVLALSCDVADEAAMQKAFAQAVEKFGGLDGVIHTAGVVSDAAIKNLAETKTNMRPKVLGSAVLHRLCETYSPDFLLLCSSLAAVGGMAGSSDYTAANNVLDARAHCQRTPVHCVSVNWNYWLDTGMSKQSAVNAPQRGSTAIDGLTPEQGIDALQRILESGLRHVAVCTKDLTTFLHEARQGRHTQADEPVQPQDSGYPRPDIDVPYIAPRTVLEHTLSDIWKEVLELADVGIDDPFLDIGGDSLSAIKLDSRLREVFNMKLPLNALFTHDTVAKLARYLTDQEEEKGMVSATAELFQQVKNMSQEEIRAALNGQGDDISR</sequence>
<dbReference type="PROSITE" id="PS50075">
    <property type="entry name" value="CARRIER"/>
    <property type="match status" value="1"/>
</dbReference>
<dbReference type="InterPro" id="IPR016035">
    <property type="entry name" value="Acyl_Trfase/lysoPLipase"/>
</dbReference>
<keyword evidence="4" id="KW-0597">Phosphoprotein</keyword>
<dbReference type="EC" id="2.3.1.292" evidence="16"/>
<evidence type="ECO:0000256" key="5">
    <source>
        <dbReference type="ARBA" id="ARBA00022679"/>
    </source>
</evidence>
<evidence type="ECO:0000256" key="11">
    <source>
        <dbReference type="ARBA" id="ARBA00050973"/>
    </source>
</evidence>
<evidence type="ECO:0000256" key="1">
    <source>
        <dbReference type="ARBA" id="ARBA00001937"/>
    </source>
</evidence>
<evidence type="ECO:0000256" key="16">
    <source>
        <dbReference type="ARBA" id="ARBA00066974"/>
    </source>
</evidence>
<dbReference type="SUPFAM" id="SSF51735">
    <property type="entry name" value="NAD(P)-binding Rossmann-fold domains"/>
    <property type="match status" value="2"/>
</dbReference>
<evidence type="ECO:0000256" key="13">
    <source>
        <dbReference type="ARBA" id="ARBA00052119"/>
    </source>
</evidence>
<dbReference type="EMBL" id="JACHGO010000010">
    <property type="protein sequence ID" value="MBB5144673.1"/>
    <property type="molecule type" value="Genomic_DNA"/>
</dbReference>
<dbReference type="GO" id="GO:0031177">
    <property type="term" value="F:phosphopantetheine binding"/>
    <property type="evidence" value="ECO:0007669"/>
    <property type="project" value="InterPro"/>
</dbReference>
<dbReference type="InterPro" id="IPR036736">
    <property type="entry name" value="ACP-like_sf"/>
</dbReference>
<reference evidence="24 25" key="1">
    <citation type="submission" date="2020-08" db="EMBL/GenBank/DDBJ databases">
        <title>Genomic Encyclopedia of Type Strains, Phase IV (KMG-IV): sequencing the most valuable type-strain genomes for metagenomic binning, comparative biology and taxonomic classification.</title>
        <authorList>
            <person name="Goeker M."/>
        </authorList>
    </citation>
    <scope>NUCLEOTIDE SEQUENCE [LARGE SCALE GENOMIC DNA]</scope>
    <source>
        <strain evidence="24 25">DSM 11275</strain>
    </source>
</reference>
<comment type="catalytic activity">
    <reaction evidence="12">
        <text>19-(4-hydroxyphenyl)nonadecanoyl-[(phenol)carboxyphthiodiolenone synthase] + 2 (S)-methylmalonyl-CoA + 3 malonyl-CoA + 5 NADPH + 10 H(+) = C37-(phenol)carboxyphthiodiolenone-[(phenol)carboxyphthiodiolenone synthase] + 5 CO2 + 5 NADP(+) + 5 CoA + 2 H2O</text>
        <dbReference type="Rhea" id="RHEA:57760"/>
        <dbReference type="Rhea" id="RHEA-COMP:14273"/>
        <dbReference type="Rhea" id="RHEA-COMP:14990"/>
        <dbReference type="ChEBI" id="CHEBI:15377"/>
        <dbReference type="ChEBI" id="CHEBI:15378"/>
        <dbReference type="ChEBI" id="CHEBI:16526"/>
        <dbReference type="ChEBI" id="CHEBI:57287"/>
        <dbReference type="ChEBI" id="CHEBI:57327"/>
        <dbReference type="ChEBI" id="CHEBI:57384"/>
        <dbReference type="ChEBI" id="CHEBI:57783"/>
        <dbReference type="ChEBI" id="CHEBI:58349"/>
        <dbReference type="ChEBI" id="CHEBI:133301"/>
        <dbReference type="ChEBI" id="CHEBI:142260"/>
        <dbReference type="EC" id="2.3.1.292"/>
    </reaction>
</comment>
<dbReference type="InterPro" id="IPR009081">
    <property type="entry name" value="PP-bd_ACP"/>
</dbReference>
<dbReference type="PANTHER" id="PTHR43775:SF51">
    <property type="entry name" value="INACTIVE PHENOLPHTHIOCEROL SYNTHESIS POLYKETIDE SYNTHASE TYPE I PKS1-RELATED"/>
    <property type="match status" value="1"/>
</dbReference>
<dbReference type="Pfam" id="PF08659">
    <property type="entry name" value="KR"/>
    <property type="match status" value="1"/>
</dbReference>
<proteinExistence type="predicted"/>
<dbReference type="Gene3D" id="3.30.70.3290">
    <property type="match status" value="1"/>
</dbReference>
<evidence type="ECO:0000313" key="25">
    <source>
        <dbReference type="Proteomes" id="UP000539075"/>
    </source>
</evidence>
<dbReference type="Pfam" id="PF00109">
    <property type="entry name" value="ketoacyl-synt"/>
    <property type="match status" value="1"/>
</dbReference>
<keyword evidence="5 24" id="KW-0808">Transferase</keyword>
<dbReference type="Pfam" id="PF02801">
    <property type="entry name" value="Ketoacyl-synt_C"/>
    <property type="match status" value="1"/>
</dbReference>
<comment type="caution">
    <text evidence="24">The sequence shown here is derived from an EMBL/GenBank/DDBJ whole genome shotgun (WGS) entry which is preliminary data.</text>
</comment>
<keyword evidence="6" id="KW-0276">Fatty acid metabolism</keyword>
<evidence type="ECO:0000256" key="3">
    <source>
        <dbReference type="ARBA" id="ARBA00022450"/>
    </source>
</evidence>
<protein>
    <recommendedName>
        <fullName evidence="17">Phenolphthiocerol/phthiocerol polyketide synthase subunit E</fullName>
        <ecNumber evidence="16">2.3.1.292</ecNumber>
    </recommendedName>
    <alternativeName>
        <fullName evidence="19">(Phenol)carboxyphthiodiolenone synthase subunit E</fullName>
    </alternativeName>
    <alternativeName>
        <fullName evidence="20">Beta-ketoacyl-acyl-carrier-protein synthase I</fullName>
    </alternativeName>
    <alternativeName>
        <fullName evidence="18">Phthiocerol synthesis polyketide synthase type I PpsE</fullName>
    </alternativeName>
</protein>
<comment type="catalytic activity">
    <reaction evidence="13">
        <text>docosanoyl-[(phenol)carboxyphthiodiolenone synthase] + 2 (S)-methylmalonyl-CoA + 3 malonyl-CoA + 5 NADPH + 10 H(+) = C34-carboxyphthiodiolenone-[(phenol)carboxyphthiodiolenone synthase] + 5 CO2 + 5 NADP(+) + 5 CoA + 2 H2O</text>
        <dbReference type="Rhea" id="RHEA:57752"/>
        <dbReference type="Rhea" id="RHEA-COMP:14987"/>
        <dbReference type="Rhea" id="RHEA-COMP:14988"/>
        <dbReference type="ChEBI" id="CHEBI:15377"/>
        <dbReference type="ChEBI" id="CHEBI:15378"/>
        <dbReference type="ChEBI" id="CHEBI:16526"/>
        <dbReference type="ChEBI" id="CHEBI:57287"/>
        <dbReference type="ChEBI" id="CHEBI:57327"/>
        <dbReference type="ChEBI" id="CHEBI:57384"/>
        <dbReference type="ChEBI" id="CHEBI:57783"/>
        <dbReference type="ChEBI" id="CHEBI:58349"/>
        <dbReference type="ChEBI" id="CHEBI:142237"/>
        <dbReference type="ChEBI" id="CHEBI:142238"/>
        <dbReference type="EC" id="2.3.1.292"/>
    </reaction>
</comment>
<dbReference type="Gene3D" id="1.10.1240.100">
    <property type="match status" value="1"/>
</dbReference>
<evidence type="ECO:0000256" key="9">
    <source>
        <dbReference type="ARBA" id="ARBA00023098"/>
    </source>
</evidence>
<feature type="domain" description="Ketosynthase family 3 (KS3)" evidence="23">
    <location>
        <begin position="5"/>
        <end position="430"/>
    </location>
</feature>
<dbReference type="Gene3D" id="1.10.1200.10">
    <property type="entry name" value="ACP-like"/>
    <property type="match status" value="1"/>
</dbReference>
<dbReference type="SMART" id="SM00822">
    <property type="entry name" value="PKS_KR"/>
    <property type="match status" value="1"/>
</dbReference>
<evidence type="ECO:0000256" key="21">
    <source>
        <dbReference type="SAM" id="MobiDB-lite"/>
    </source>
</evidence>
<evidence type="ECO:0000256" key="19">
    <source>
        <dbReference type="ARBA" id="ARBA00078169"/>
    </source>
</evidence>
<evidence type="ECO:0000256" key="8">
    <source>
        <dbReference type="ARBA" id="ARBA00023002"/>
    </source>
</evidence>
<evidence type="ECO:0000256" key="20">
    <source>
        <dbReference type="ARBA" id="ARBA00084020"/>
    </source>
</evidence>
<name>A0A7W8C4P1_9BACT</name>
<evidence type="ECO:0000256" key="2">
    <source>
        <dbReference type="ARBA" id="ARBA00001957"/>
    </source>
</evidence>
<dbReference type="Proteomes" id="UP000539075">
    <property type="component" value="Unassembled WGS sequence"/>
</dbReference>
<keyword evidence="25" id="KW-1185">Reference proteome</keyword>
<dbReference type="InterPro" id="IPR057326">
    <property type="entry name" value="KR_dom"/>
</dbReference>
<dbReference type="SUPFAM" id="SSF53901">
    <property type="entry name" value="Thiolase-like"/>
    <property type="match status" value="1"/>
</dbReference>